<accession>A0A9J6CSU3</accession>
<dbReference type="Proteomes" id="UP001107558">
    <property type="component" value="Chromosome 1"/>
</dbReference>
<dbReference type="AlphaFoldDB" id="A0A9J6CSU3"/>
<proteinExistence type="predicted"/>
<organism evidence="2 3">
    <name type="scientific">Polypedilum vanderplanki</name>
    <name type="common">Sleeping chironomid midge</name>
    <dbReference type="NCBI Taxonomy" id="319348"/>
    <lineage>
        <taxon>Eukaryota</taxon>
        <taxon>Metazoa</taxon>
        <taxon>Ecdysozoa</taxon>
        <taxon>Arthropoda</taxon>
        <taxon>Hexapoda</taxon>
        <taxon>Insecta</taxon>
        <taxon>Pterygota</taxon>
        <taxon>Neoptera</taxon>
        <taxon>Endopterygota</taxon>
        <taxon>Diptera</taxon>
        <taxon>Nematocera</taxon>
        <taxon>Chironomoidea</taxon>
        <taxon>Chironomidae</taxon>
        <taxon>Chironominae</taxon>
        <taxon>Polypedilum</taxon>
        <taxon>Polypedilum</taxon>
    </lineage>
</organism>
<feature type="signal peptide" evidence="1">
    <location>
        <begin position="1"/>
        <end position="15"/>
    </location>
</feature>
<keyword evidence="1" id="KW-0732">Signal</keyword>
<evidence type="ECO:0000256" key="1">
    <source>
        <dbReference type="SAM" id="SignalP"/>
    </source>
</evidence>
<dbReference type="EMBL" id="JADBJN010000001">
    <property type="protein sequence ID" value="KAG5684951.1"/>
    <property type="molecule type" value="Genomic_DNA"/>
</dbReference>
<protein>
    <submittedName>
        <fullName evidence="2">Uncharacterized protein</fullName>
    </submittedName>
</protein>
<evidence type="ECO:0000313" key="2">
    <source>
        <dbReference type="EMBL" id="KAG5684951.1"/>
    </source>
</evidence>
<comment type="caution">
    <text evidence="2">The sequence shown here is derived from an EMBL/GenBank/DDBJ whole genome shotgun (WGS) entry which is preliminary data.</text>
</comment>
<keyword evidence="3" id="KW-1185">Reference proteome</keyword>
<evidence type="ECO:0000313" key="3">
    <source>
        <dbReference type="Proteomes" id="UP001107558"/>
    </source>
</evidence>
<feature type="chain" id="PRO_5039890137" evidence="1">
    <location>
        <begin position="16"/>
        <end position="82"/>
    </location>
</feature>
<sequence length="82" mass="10019">MIIFLISLYYNLIVACFSSKNEEEIYSFDYYALKEMYKISNDQELWVFFQKGCILPSGRPLCEERKKCRFLRDIREFKCFKD</sequence>
<name>A0A9J6CSU3_POLVA</name>
<reference evidence="2" key="1">
    <citation type="submission" date="2021-03" db="EMBL/GenBank/DDBJ databases">
        <title>Chromosome level genome of the anhydrobiotic midge Polypedilum vanderplanki.</title>
        <authorList>
            <person name="Yoshida Y."/>
            <person name="Kikawada T."/>
            <person name="Gusev O."/>
        </authorList>
    </citation>
    <scope>NUCLEOTIDE SEQUENCE</scope>
    <source>
        <strain evidence="2">NIAS01</strain>
        <tissue evidence="2">Whole body or cell culture</tissue>
    </source>
</reference>
<gene>
    <name evidence="2" type="ORF">PVAND_014158</name>
</gene>